<comment type="caution">
    <text evidence="2">The sequence shown here is derived from an EMBL/GenBank/DDBJ whole genome shotgun (WGS) entry which is preliminary data.</text>
</comment>
<evidence type="ECO:0000256" key="1">
    <source>
        <dbReference type="SAM" id="Phobius"/>
    </source>
</evidence>
<evidence type="ECO:0000313" key="3">
    <source>
        <dbReference type="Proteomes" id="UP000231293"/>
    </source>
</evidence>
<gene>
    <name evidence="2" type="ORF">BGI32_00250</name>
</gene>
<dbReference type="EMBL" id="MDVB01000001">
    <property type="protein sequence ID" value="PIT19150.1"/>
    <property type="molecule type" value="Genomic_DNA"/>
</dbReference>
<dbReference type="AlphaFoldDB" id="A0A2N9WX35"/>
<evidence type="ECO:0000313" key="2">
    <source>
        <dbReference type="EMBL" id="PIT19150.1"/>
    </source>
</evidence>
<dbReference type="Proteomes" id="UP000231293">
    <property type="component" value="Unassembled WGS sequence"/>
</dbReference>
<accession>A0A2N9WX35</accession>
<protein>
    <submittedName>
        <fullName evidence="2">Uncharacterized protein</fullName>
    </submittedName>
</protein>
<name>A0A2N9WX35_9NEIS</name>
<organism evidence="2 3">
    <name type="scientific">Snodgrassella alvi</name>
    <dbReference type="NCBI Taxonomy" id="1196083"/>
    <lineage>
        <taxon>Bacteria</taxon>
        <taxon>Pseudomonadati</taxon>
        <taxon>Pseudomonadota</taxon>
        <taxon>Betaproteobacteria</taxon>
        <taxon>Neisseriales</taxon>
        <taxon>Neisseriaceae</taxon>
        <taxon>Snodgrassella</taxon>
    </lineage>
</organism>
<proteinExistence type="predicted"/>
<reference evidence="2 3" key="1">
    <citation type="journal article" date="2017" name="MBio">
        <title>Type VI secretion-mediated competition in the bee gut microbiome.</title>
        <authorList>
            <person name="Steele M.I."/>
            <person name="Kwong W.K."/>
            <person name="Powell J.E."/>
            <person name="Whiteley M."/>
            <person name="Moran N.A."/>
        </authorList>
    </citation>
    <scope>NUCLEOTIDE SEQUENCE [LARGE SCALE GENOMIC DNA]</scope>
    <source>
        <strain evidence="2 3">App2-2</strain>
    </source>
</reference>
<keyword evidence="1" id="KW-0812">Transmembrane</keyword>
<keyword evidence="1" id="KW-0472">Membrane</keyword>
<keyword evidence="1" id="KW-1133">Transmembrane helix</keyword>
<feature type="transmembrane region" description="Helical" evidence="1">
    <location>
        <begin position="215"/>
        <end position="234"/>
    </location>
</feature>
<sequence>MPIKDNDQEYEKEFESTIRSIQYVADGIMLQGIHDNKVRTEYRNEIKKMSDGFRNEVFAGKMTWQEAAKQASNARNELLKLSRDKTWPIGLSIAKKLKSNGLEFSDLQNKYANKLYKSNSNSLRSQVKMDAVHAKIVIKAGVSNSAVDSRLLVFSKCARGFIAISLAISAYNIWTAENKVNATLKEGSMMAAGFAGSMAGGAAGLTCGPGAVVCVPVGAFIGGFMAAFGVDYFWK</sequence>